<keyword evidence="3" id="KW-1185">Reference proteome</keyword>
<protein>
    <submittedName>
        <fullName evidence="2">Uncharacterized protein</fullName>
    </submittedName>
</protein>
<feature type="region of interest" description="Disordered" evidence="1">
    <location>
        <begin position="240"/>
        <end position="264"/>
    </location>
</feature>
<evidence type="ECO:0000256" key="1">
    <source>
        <dbReference type="SAM" id="MobiDB-lite"/>
    </source>
</evidence>
<reference evidence="2 3" key="1">
    <citation type="journal article" date="2022" name="G3 (Bethesda)">
        <title>Enemy or ally: a genomic approach to elucidate the lifestyle of Phyllosticta citrichinaensis.</title>
        <authorList>
            <person name="Buijs V.A."/>
            <person name="Groenewald J.Z."/>
            <person name="Haridas S."/>
            <person name="LaButti K.M."/>
            <person name="Lipzen A."/>
            <person name="Martin F.M."/>
            <person name="Barry K."/>
            <person name="Grigoriev I.V."/>
            <person name="Crous P.W."/>
            <person name="Seidl M.F."/>
        </authorList>
    </citation>
    <scope>NUCLEOTIDE SEQUENCE [LARGE SCALE GENOMIC DNA]</scope>
    <source>
        <strain evidence="2 3">CBS 129764</strain>
    </source>
</reference>
<sequence>MTGEFDLTTVNGCIKASENQLNKNHKFTRLLNEYTQAHKDAKASIKEMRVKADKVEDWVEMAYKDLNILEDSITALRKIRRDAQSTEEDKIVNTFNLGAEYEVSRLCKMEVEKGRSLGEYALAEKIRSINEHEETFGDKVKAFHITSISYNRNVEDFCDKVRAIRESLVAAMEAGAHHPPALPVPSLESLKADHAMMEEHSATMAALVKPFQAKVCKTLLEAAILTGFIKKTFDFVSKRAKGYKDTLEKKKEQAKVEDKDPAHP</sequence>
<dbReference type="Proteomes" id="UP001456524">
    <property type="component" value="Unassembled WGS sequence"/>
</dbReference>
<comment type="caution">
    <text evidence="2">The sequence shown here is derived from an EMBL/GenBank/DDBJ whole genome shotgun (WGS) entry which is preliminary data.</text>
</comment>
<name>A0ABR1XUY5_9PEZI</name>
<gene>
    <name evidence="2" type="ORF">IWX90DRAFT_234271</name>
</gene>
<proteinExistence type="predicted"/>
<organism evidence="2 3">
    <name type="scientific">Phyllosticta citrichinensis</name>
    <dbReference type="NCBI Taxonomy" id="1130410"/>
    <lineage>
        <taxon>Eukaryota</taxon>
        <taxon>Fungi</taxon>
        <taxon>Dikarya</taxon>
        <taxon>Ascomycota</taxon>
        <taxon>Pezizomycotina</taxon>
        <taxon>Dothideomycetes</taxon>
        <taxon>Dothideomycetes incertae sedis</taxon>
        <taxon>Botryosphaeriales</taxon>
        <taxon>Phyllostictaceae</taxon>
        <taxon>Phyllosticta</taxon>
    </lineage>
</organism>
<dbReference type="EMBL" id="JBBWUH010000005">
    <property type="protein sequence ID" value="KAK8167109.1"/>
    <property type="molecule type" value="Genomic_DNA"/>
</dbReference>
<evidence type="ECO:0000313" key="3">
    <source>
        <dbReference type="Proteomes" id="UP001456524"/>
    </source>
</evidence>
<evidence type="ECO:0000313" key="2">
    <source>
        <dbReference type="EMBL" id="KAK8167109.1"/>
    </source>
</evidence>
<accession>A0ABR1XUY5</accession>